<evidence type="ECO:0000256" key="1">
    <source>
        <dbReference type="SAM" id="Coils"/>
    </source>
</evidence>
<reference evidence="3 4" key="1">
    <citation type="journal article" date="2019" name="Sci. Rep.">
        <title>Comparative genomics of chytrid fungi reveal insights into the obligate biotrophic and pathogenic lifestyle of Synchytrium endobioticum.</title>
        <authorList>
            <person name="van de Vossenberg B.T.L.H."/>
            <person name="Warris S."/>
            <person name="Nguyen H.D.T."/>
            <person name="van Gent-Pelzer M.P.E."/>
            <person name="Joly D.L."/>
            <person name="van de Geest H.C."/>
            <person name="Bonants P.J.M."/>
            <person name="Smith D.S."/>
            <person name="Levesque C.A."/>
            <person name="van der Lee T.A.J."/>
        </authorList>
    </citation>
    <scope>NUCLEOTIDE SEQUENCE [LARGE SCALE GENOMIC DNA]</scope>
    <source>
        <strain evidence="3 4">JEL517</strain>
    </source>
</reference>
<protein>
    <submittedName>
        <fullName evidence="3">Uncharacterized protein</fullName>
    </submittedName>
</protein>
<gene>
    <name evidence="3" type="ORF">SmJEL517_g05878</name>
</gene>
<proteinExistence type="predicted"/>
<evidence type="ECO:0000256" key="2">
    <source>
        <dbReference type="SAM" id="MobiDB-lite"/>
    </source>
</evidence>
<organism evidence="3 4">
    <name type="scientific">Synchytrium microbalum</name>
    <dbReference type="NCBI Taxonomy" id="1806994"/>
    <lineage>
        <taxon>Eukaryota</taxon>
        <taxon>Fungi</taxon>
        <taxon>Fungi incertae sedis</taxon>
        <taxon>Chytridiomycota</taxon>
        <taxon>Chytridiomycota incertae sedis</taxon>
        <taxon>Chytridiomycetes</taxon>
        <taxon>Synchytriales</taxon>
        <taxon>Synchytriaceae</taxon>
        <taxon>Synchytrium</taxon>
    </lineage>
</organism>
<keyword evidence="1" id="KW-0175">Coiled coil</keyword>
<accession>A0A507BZ15</accession>
<sequence length="257" mass="29060">MNRPSHRDDMLLIKVESKGIRTNIALPPLVMPVSRKKRIILEADRAESDLRDMKAHLHKLHDQEKTLTHSVESKRRALEGAKSQSQLLTNESLSLEIQASKSLSDFQDLATSLGTRDVELQKLWFEWRDLVKTCLVSDGGDENVGKGVERVMEKVESVDNHIQRFLTRWDDKDSKFWFDLDSAMPSNSTTTPLAPEPSVNTKKKGGGRKQEANISEAVSGFLDNQESIVRQALKEDQTKVVALKKQVKMLQNLLDGM</sequence>
<dbReference type="RefSeq" id="XP_031022219.1">
    <property type="nucleotide sequence ID" value="XM_031171804.1"/>
</dbReference>
<dbReference type="OrthoDB" id="10513233at2759"/>
<keyword evidence="4" id="KW-1185">Reference proteome</keyword>
<dbReference type="EMBL" id="QEAO01000063">
    <property type="protein sequence ID" value="TPX30585.1"/>
    <property type="molecule type" value="Genomic_DNA"/>
</dbReference>
<dbReference type="AlphaFoldDB" id="A0A507BZ15"/>
<dbReference type="Proteomes" id="UP000319731">
    <property type="component" value="Unassembled WGS sequence"/>
</dbReference>
<feature type="coiled-coil region" evidence="1">
    <location>
        <begin position="43"/>
        <end position="91"/>
    </location>
</feature>
<feature type="region of interest" description="Disordered" evidence="2">
    <location>
        <begin position="186"/>
        <end position="209"/>
    </location>
</feature>
<comment type="caution">
    <text evidence="3">The sequence shown here is derived from an EMBL/GenBank/DDBJ whole genome shotgun (WGS) entry which is preliminary data.</text>
</comment>
<name>A0A507BZ15_9FUNG</name>
<dbReference type="GeneID" id="42007101"/>
<evidence type="ECO:0000313" key="3">
    <source>
        <dbReference type="EMBL" id="TPX30585.1"/>
    </source>
</evidence>
<evidence type="ECO:0000313" key="4">
    <source>
        <dbReference type="Proteomes" id="UP000319731"/>
    </source>
</evidence>